<dbReference type="OrthoDB" id="9776488at2"/>
<keyword evidence="3 5" id="KW-0378">Hydrolase</keyword>
<dbReference type="Gene3D" id="2.30.40.10">
    <property type="entry name" value="Urease, subunit C, domain 1"/>
    <property type="match status" value="1"/>
</dbReference>
<evidence type="ECO:0000256" key="1">
    <source>
        <dbReference type="ARBA" id="ARBA00010716"/>
    </source>
</evidence>
<evidence type="ECO:0000256" key="5">
    <source>
        <dbReference type="PIRNR" id="PIRNR038994"/>
    </source>
</evidence>
<dbReference type="PANTHER" id="PTHR11113">
    <property type="entry name" value="N-ACETYLGLUCOSAMINE-6-PHOSPHATE DEACETYLASE"/>
    <property type="match status" value="1"/>
</dbReference>
<dbReference type="GO" id="GO:0046872">
    <property type="term" value="F:metal ion binding"/>
    <property type="evidence" value="ECO:0007669"/>
    <property type="project" value="UniProtKB-KW"/>
</dbReference>
<evidence type="ECO:0000256" key="4">
    <source>
        <dbReference type="ARBA" id="ARBA00023277"/>
    </source>
</evidence>
<dbReference type="EMBL" id="SDMQ01000013">
    <property type="protein sequence ID" value="TBT83244.1"/>
    <property type="molecule type" value="Genomic_DNA"/>
</dbReference>
<feature type="binding site" evidence="7">
    <location>
        <begin position="301"/>
        <end position="303"/>
    </location>
    <ligand>
        <name>substrate</name>
    </ligand>
</feature>
<evidence type="ECO:0000256" key="6">
    <source>
        <dbReference type="PIRSR" id="PIRSR038994-1"/>
    </source>
</evidence>
<keyword evidence="12" id="KW-1185">Reference proteome</keyword>
<evidence type="ECO:0000313" key="11">
    <source>
        <dbReference type="EMBL" id="TBT83244.1"/>
    </source>
</evidence>
<comment type="similarity">
    <text evidence="1 5">Belongs to the metallo-dependent hydrolases superfamily. NagA family.</text>
</comment>
<dbReference type="AlphaFoldDB" id="A0A4Q9KD82"/>
<dbReference type="Gene3D" id="3.20.20.140">
    <property type="entry name" value="Metal-dependent hydrolases"/>
    <property type="match status" value="1"/>
</dbReference>
<feature type="binding site" evidence="7">
    <location>
        <begin position="214"/>
        <end position="215"/>
    </location>
    <ligand>
        <name>substrate</name>
    </ligand>
</feature>
<organism evidence="11 12">
    <name type="scientific">Propioniciclava sinopodophylli</name>
    <dbReference type="NCBI Taxonomy" id="1837344"/>
    <lineage>
        <taxon>Bacteria</taxon>
        <taxon>Bacillati</taxon>
        <taxon>Actinomycetota</taxon>
        <taxon>Actinomycetes</taxon>
        <taxon>Propionibacteriales</taxon>
        <taxon>Propionibacteriaceae</taxon>
        <taxon>Propioniciclava</taxon>
    </lineage>
</organism>
<dbReference type="PANTHER" id="PTHR11113:SF14">
    <property type="entry name" value="N-ACETYLGLUCOSAMINE-6-PHOSPHATE DEACETYLASE"/>
    <property type="match status" value="1"/>
</dbReference>
<evidence type="ECO:0000259" key="10">
    <source>
        <dbReference type="Pfam" id="PF01979"/>
    </source>
</evidence>
<name>A0A4Q9KD82_9ACTN</name>
<comment type="caution">
    <text evidence="11">The sequence shown here is derived from an EMBL/GenBank/DDBJ whole genome shotgun (WGS) entry which is preliminary data.</text>
</comment>
<accession>A0A4Q9KD82</accession>
<dbReference type="InterPro" id="IPR003764">
    <property type="entry name" value="GlcNAc_6-P_deAcase"/>
</dbReference>
<feature type="active site" description="Proton donor/acceptor" evidence="6">
    <location>
        <position position="267"/>
    </location>
</feature>
<protein>
    <submittedName>
        <fullName evidence="11">N-acetylglucosamine-6-phosphate deacetylase</fullName>
        <ecNumber evidence="11">3.5.1.25</ecNumber>
    </submittedName>
</protein>
<feature type="binding site" evidence="7">
    <location>
        <position position="246"/>
    </location>
    <ligand>
        <name>substrate</name>
    </ligand>
</feature>
<proteinExistence type="inferred from homology"/>
<dbReference type="GO" id="GO:0008448">
    <property type="term" value="F:N-acetylglucosamine-6-phosphate deacetylase activity"/>
    <property type="evidence" value="ECO:0007669"/>
    <property type="project" value="UniProtKB-EC"/>
</dbReference>
<keyword evidence="4 5" id="KW-0119">Carbohydrate metabolism</keyword>
<dbReference type="Proteomes" id="UP000292373">
    <property type="component" value="Unassembled WGS sequence"/>
</dbReference>
<dbReference type="CDD" id="cd00854">
    <property type="entry name" value="NagA"/>
    <property type="match status" value="1"/>
</dbReference>
<dbReference type="SUPFAM" id="SSF51338">
    <property type="entry name" value="Composite domain of metallo-dependent hydrolases"/>
    <property type="match status" value="1"/>
</dbReference>
<dbReference type="PIRSF" id="PIRSF038994">
    <property type="entry name" value="NagA"/>
    <property type="match status" value="1"/>
</dbReference>
<feature type="binding site" evidence="8">
    <location>
        <position position="124"/>
    </location>
    <ligand>
        <name>Zn(2+)</name>
        <dbReference type="ChEBI" id="CHEBI:29105"/>
    </ligand>
</feature>
<evidence type="ECO:0000256" key="7">
    <source>
        <dbReference type="PIRSR" id="PIRSR038994-2"/>
    </source>
</evidence>
<dbReference type="NCBIfam" id="TIGR00221">
    <property type="entry name" value="nagA"/>
    <property type="match status" value="1"/>
</dbReference>
<feature type="domain" description="Amidohydrolase-related" evidence="10">
    <location>
        <begin position="54"/>
        <end position="370"/>
    </location>
</feature>
<feature type="binding site" evidence="7">
    <location>
        <position position="135"/>
    </location>
    <ligand>
        <name>substrate</name>
    </ligand>
</feature>
<feature type="binding site" evidence="8">
    <location>
        <position position="190"/>
    </location>
    <ligand>
        <name>Zn(2+)</name>
        <dbReference type="ChEBI" id="CHEBI:29105"/>
    </ligand>
</feature>
<dbReference type="InterPro" id="IPR032466">
    <property type="entry name" value="Metal_Hydrolase"/>
</dbReference>
<dbReference type="InterPro" id="IPR006680">
    <property type="entry name" value="Amidohydro-rel"/>
</dbReference>
<feature type="binding site" evidence="8">
    <location>
        <position position="211"/>
    </location>
    <ligand>
        <name>Zn(2+)</name>
        <dbReference type="ChEBI" id="CHEBI:29105"/>
    </ligand>
</feature>
<dbReference type="InterPro" id="IPR011059">
    <property type="entry name" value="Metal-dep_hydrolase_composite"/>
</dbReference>
<sequence>MLAPGELLLDGDRVVDVGEAPTPSADSPGVVRRQPRPSASTAPIEVVDLGDVTLAPGLVDVHSHGGGGFAFGEDPDAVLATHRVHGTTTMVASTVTQSLDELERQVRLLAERVRDGSLAGIHLEGPWLAEKYKGAHPVDKLRDPLVDEVRRLLDAGGGAVKMVTIAVEKPGALESVRLMADRGVVAALGHSDCTYDQAVAAIEAGVTGATHLFNAMPGLHHREPGPILALLDDQRVWCELIVDGVHLRPELAAWVMSVSDRVVLVTDAMAAAGCHDGNYLLGDLPVVVDSGVARIAGTDTIAGSTLVLSRGVQVAIEAGVTPEVALRAATLNPARYLDLDAVGEFAPGALADAVVFGPDWSVEKVLFRGVWGD</sequence>
<feature type="binding site" evidence="7">
    <location>
        <position position="222"/>
    </location>
    <ligand>
        <name>substrate</name>
    </ligand>
</feature>
<dbReference type="EC" id="3.5.1.25" evidence="11"/>
<dbReference type="Pfam" id="PF01979">
    <property type="entry name" value="Amidohydro_1"/>
    <property type="match status" value="1"/>
</dbReference>
<feature type="region of interest" description="Disordered" evidence="9">
    <location>
        <begin position="17"/>
        <end position="41"/>
    </location>
</feature>
<gene>
    <name evidence="11" type="primary">nagA</name>
    <name evidence="11" type="ORF">ET989_12170</name>
</gene>
<evidence type="ECO:0000256" key="9">
    <source>
        <dbReference type="SAM" id="MobiDB-lite"/>
    </source>
</evidence>
<keyword evidence="2 8" id="KW-0479">Metal-binding</keyword>
<dbReference type="SUPFAM" id="SSF51556">
    <property type="entry name" value="Metallo-dependent hydrolases"/>
    <property type="match status" value="1"/>
</dbReference>
<reference evidence="11 12" key="1">
    <citation type="submission" date="2019-01" db="EMBL/GenBank/DDBJ databases">
        <title>Lactibacter flavus gen. nov., sp. nov., a novel bacterium of the family Propionibacteriaceae isolated from raw milk and dairy products.</title>
        <authorList>
            <person name="Huptas C."/>
            <person name="Wenning M."/>
            <person name="Breitenwieser F."/>
            <person name="Doll E."/>
            <person name="Von Neubeck M."/>
            <person name="Busse H.-J."/>
            <person name="Scherer S."/>
        </authorList>
    </citation>
    <scope>NUCLEOTIDE SEQUENCE [LARGE SCALE GENOMIC DNA]</scope>
    <source>
        <strain evidence="11 12">KCTC 33808</strain>
    </source>
</reference>
<evidence type="ECO:0000256" key="8">
    <source>
        <dbReference type="PIRSR" id="PIRSR038994-3"/>
    </source>
</evidence>
<evidence type="ECO:0000313" key="12">
    <source>
        <dbReference type="Proteomes" id="UP000292373"/>
    </source>
</evidence>
<evidence type="ECO:0000256" key="3">
    <source>
        <dbReference type="ARBA" id="ARBA00022801"/>
    </source>
</evidence>
<comment type="cofactor">
    <cofactor evidence="8">
        <name>a divalent metal cation</name>
        <dbReference type="ChEBI" id="CHEBI:60240"/>
    </cofactor>
    <text evidence="8">Binds 1 divalent metal cation per subunit.</text>
</comment>
<dbReference type="GO" id="GO:0006046">
    <property type="term" value="P:N-acetylglucosamine catabolic process"/>
    <property type="evidence" value="ECO:0007669"/>
    <property type="project" value="TreeGrafter"/>
</dbReference>
<evidence type="ECO:0000256" key="2">
    <source>
        <dbReference type="ARBA" id="ARBA00022723"/>
    </source>
</evidence>